<reference evidence="1 2" key="1">
    <citation type="submission" date="2024-03" db="EMBL/GenBank/DDBJ databases">
        <title>Human intestinal bacterial collection.</title>
        <authorList>
            <person name="Pauvert C."/>
            <person name="Hitch T.C.A."/>
            <person name="Clavel T."/>
        </authorList>
    </citation>
    <scope>NUCLEOTIDE SEQUENCE [LARGE SCALE GENOMIC DNA]</scope>
    <source>
        <strain evidence="1 2">CLA-JM-H16</strain>
    </source>
</reference>
<proteinExistence type="predicted"/>
<dbReference type="Proteomes" id="UP001473063">
    <property type="component" value="Unassembled WGS sequence"/>
</dbReference>
<organism evidence="1 2">
    <name type="scientific">Blautia aquisgranensis</name>
    <dbReference type="NCBI Taxonomy" id="3133153"/>
    <lineage>
        <taxon>Bacteria</taxon>
        <taxon>Bacillati</taxon>
        <taxon>Bacillota</taxon>
        <taxon>Clostridia</taxon>
        <taxon>Lachnospirales</taxon>
        <taxon>Lachnospiraceae</taxon>
        <taxon>Blautia</taxon>
    </lineage>
</organism>
<accession>A0ABV1BHL2</accession>
<evidence type="ECO:0008006" key="3">
    <source>
        <dbReference type="Google" id="ProtNLM"/>
    </source>
</evidence>
<name>A0ABV1BHL2_9FIRM</name>
<gene>
    <name evidence="1" type="ORF">WMO28_14460</name>
</gene>
<comment type="caution">
    <text evidence="1">The sequence shown here is derived from an EMBL/GenBank/DDBJ whole genome shotgun (WGS) entry which is preliminary data.</text>
</comment>
<dbReference type="RefSeq" id="WP_349057447.1">
    <property type="nucleotide sequence ID" value="NZ_JBBMEJ010000021.1"/>
</dbReference>
<dbReference type="EMBL" id="JBBMEJ010000021">
    <property type="protein sequence ID" value="MEQ2372108.1"/>
    <property type="molecule type" value="Genomic_DNA"/>
</dbReference>
<evidence type="ECO:0000313" key="2">
    <source>
        <dbReference type="Proteomes" id="UP001473063"/>
    </source>
</evidence>
<keyword evidence="2" id="KW-1185">Reference proteome</keyword>
<sequence>MESYTTMTINFNNSEAANKAMNIIKAALKTITPKFPTEFTTFEKDITVKENEIIVDESCSLWQAIGRVDVLAKEVATKLADEDFTLECYYDSCDCGYKESVKADYSNGKLTINTVASEDNGYCPECGELIVRFDEYDSNAHYYCPECGEELDHEEMFEDGLPTFTKEIIKIK</sequence>
<protein>
    <recommendedName>
        <fullName evidence="3">TFIIB-type domain-containing protein</fullName>
    </recommendedName>
</protein>
<evidence type="ECO:0000313" key="1">
    <source>
        <dbReference type="EMBL" id="MEQ2372108.1"/>
    </source>
</evidence>